<feature type="domain" description="Transcriptional repressor PaaX-like central Cas2-like" evidence="1">
    <location>
        <begin position="97"/>
        <end position="168"/>
    </location>
</feature>
<dbReference type="Proteomes" id="UP000033977">
    <property type="component" value="Unassembled WGS sequence"/>
</dbReference>
<evidence type="ECO:0000313" key="3">
    <source>
        <dbReference type="Proteomes" id="UP000033977"/>
    </source>
</evidence>
<dbReference type="AlphaFoldDB" id="A0A0G1KKS6"/>
<sequence length="180" mass="21576">MRKRIIYEPTLSDTALLILGGASKIFIESFWPHPYYHTFCEYANKRSFRNAIDRLESRDLIVGERRKSGRVAFSLTKRGQQLADRIFLKLKLAKAGKWDGKWRLLIFDIPERIRTQRDFFRKELQDFGFYQLQKSVWAYPYPLPKDFFDLWKDFNLDNHLIAIESAKIIEDENLRNFFSL</sequence>
<dbReference type="PANTHER" id="PTHR30319">
    <property type="entry name" value="PHENYLACETIC ACID REGULATOR-RELATED TRANSCRIPTIONAL REPRESSOR"/>
    <property type="match status" value="1"/>
</dbReference>
<name>A0A0G1KKS6_9BACT</name>
<dbReference type="Gene3D" id="3.30.70.2650">
    <property type="match status" value="1"/>
</dbReference>
<comment type="caution">
    <text evidence="2">The sequence shown here is derived from an EMBL/GenBank/DDBJ whole genome shotgun (WGS) entry which is preliminary data.</text>
</comment>
<evidence type="ECO:0000313" key="2">
    <source>
        <dbReference type="EMBL" id="KKT56907.1"/>
    </source>
</evidence>
<protein>
    <submittedName>
        <fullName evidence="2">Transcriptional regulator, PaaX family</fullName>
    </submittedName>
</protein>
<proteinExistence type="predicted"/>
<accession>A0A0G1KKS6</accession>
<dbReference type="EMBL" id="LCIN01000011">
    <property type="protein sequence ID" value="KKT56907.1"/>
    <property type="molecule type" value="Genomic_DNA"/>
</dbReference>
<organism evidence="2 3">
    <name type="scientific">Candidatus Giovannonibacteria bacterium GW2011_GWB1_44_23</name>
    <dbReference type="NCBI Taxonomy" id="1618652"/>
    <lineage>
        <taxon>Bacteria</taxon>
        <taxon>Candidatus Giovannoniibacteriota</taxon>
    </lineage>
</organism>
<dbReference type="InterPro" id="IPR048846">
    <property type="entry name" value="PaaX-like_central"/>
</dbReference>
<reference evidence="2 3" key="1">
    <citation type="journal article" date="2015" name="Nature">
        <title>rRNA introns, odd ribosomes, and small enigmatic genomes across a large radiation of phyla.</title>
        <authorList>
            <person name="Brown C.T."/>
            <person name="Hug L.A."/>
            <person name="Thomas B.C."/>
            <person name="Sharon I."/>
            <person name="Castelle C.J."/>
            <person name="Singh A."/>
            <person name="Wilkins M.J."/>
            <person name="Williams K.H."/>
            <person name="Banfield J.F."/>
        </authorList>
    </citation>
    <scope>NUCLEOTIDE SEQUENCE [LARGE SCALE GENOMIC DNA]</scope>
</reference>
<gene>
    <name evidence="2" type="ORF">UW49_C0011G0015</name>
</gene>
<evidence type="ECO:0000259" key="1">
    <source>
        <dbReference type="Pfam" id="PF20803"/>
    </source>
</evidence>
<dbReference type="GO" id="GO:0006351">
    <property type="term" value="P:DNA-templated transcription"/>
    <property type="evidence" value="ECO:0007669"/>
    <property type="project" value="TreeGrafter"/>
</dbReference>
<dbReference type="PANTHER" id="PTHR30319:SF1">
    <property type="entry name" value="TRANSCRIPTIONAL REPRESSOR PAAX"/>
    <property type="match status" value="1"/>
</dbReference>
<dbReference type="Pfam" id="PF20803">
    <property type="entry name" value="PaaX_M"/>
    <property type="match status" value="1"/>
</dbReference>